<dbReference type="EMBL" id="JAMKOV010000002">
    <property type="protein sequence ID" value="KAI8042940.1"/>
    <property type="molecule type" value="Genomic_DNA"/>
</dbReference>
<feature type="non-terminal residue" evidence="1">
    <location>
        <position position="48"/>
    </location>
</feature>
<keyword evidence="2" id="KW-1185">Reference proteome</keyword>
<dbReference type="Proteomes" id="UP001059596">
    <property type="component" value="Unassembled WGS sequence"/>
</dbReference>
<organism evidence="1 2">
    <name type="scientific">Drosophila gunungcola</name>
    <name type="common">fruit fly</name>
    <dbReference type="NCBI Taxonomy" id="103775"/>
    <lineage>
        <taxon>Eukaryota</taxon>
        <taxon>Metazoa</taxon>
        <taxon>Ecdysozoa</taxon>
        <taxon>Arthropoda</taxon>
        <taxon>Hexapoda</taxon>
        <taxon>Insecta</taxon>
        <taxon>Pterygota</taxon>
        <taxon>Neoptera</taxon>
        <taxon>Endopterygota</taxon>
        <taxon>Diptera</taxon>
        <taxon>Brachycera</taxon>
        <taxon>Muscomorpha</taxon>
        <taxon>Ephydroidea</taxon>
        <taxon>Drosophilidae</taxon>
        <taxon>Drosophila</taxon>
        <taxon>Sophophora</taxon>
    </lineage>
</organism>
<reference evidence="1" key="1">
    <citation type="journal article" date="2023" name="Genome Biol. Evol.">
        <title>Long-read-based Genome Assembly of Drosophila gunungcola Reveals Fewer Chemosensory Genes in Flower-breeding Species.</title>
        <authorList>
            <person name="Negi A."/>
            <person name="Liao B.Y."/>
            <person name="Yeh S.D."/>
        </authorList>
    </citation>
    <scope>NUCLEOTIDE SEQUENCE</scope>
    <source>
        <strain evidence="1">Sukarami</strain>
    </source>
</reference>
<sequence length="48" mass="5562">MNYVLAPIEFTPKQQPPLQKAHIHRYAYWGEGIPLLFGGHYVIHFPVS</sequence>
<dbReference type="AlphaFoldDB" id="A0A9P9YTP1"/>
<comment type="caution">
    <text evidence="1">The sequence shown here is derived from an EMBL/GenBank/DDBJ whole genome shotgun (WGS) entry which is preliminary data.</text>
</comment>
<gene>
    <name evidence="1" type="ORF">M5D96_004264</name>
</gene>
<accession>A0A9P9YTP1</accession>
<name>A0A9P9YTP1_9MUSC</name>
<evidence type="ECO:0000313" key="2">
    <source>
        <dbReference type="Proteomes" id="UP001059596"/>
    </source>
</evidence>
<evidence type="ECO:0000313" key="1">
    <source>
        <dbReference type="EMBL" id="KAI8042940.1"/>
    </source>
</evidence>
<proteinExistence type="predicted"/>
<protein>
    <submittedName>
        <fullName evidence="1">Uncharacterized protein</fullName>
    </submittedName>
</protein>